<organism evidence="1">
    <name type="scientific">Anguilla anguilla</name>
    <name type="common">European freshwater eel</name>
    <name type="synonym">Muraena anguilla</name>
    <dbReference type="NCBI Taxonomy" id="7936"/>
    <lineage>
        <taxon>Eukaryota</taxon>
        <taxon>Metazoa</taxon>
        <taxon>Chordata</taxon>
        <taxon>Craniata</taxon>
        <taxon>Vertebrata</taxon>
        <taxon>Euteleostomi</taxon>
        <taxon>Actinopterygii</taxon>
        <taxon>Neopterygii</taxon>
        <taxon>Teleostei</taxon>
        <taxon>Anguilliformes</taxon>
        <taxon>Anguillidae</taxon>
        <taxon>Anguilla</taxon>
    </lineage>
</organism>
<name>A0A0E9TWQ4_ANGAN</name>
<reference evidence="1" key="2">
    <citation type="journal article" date="2015" name="Fish Shellfish Immunol.">
        <title>Early steps in the European eel (Anguilla anguilla)-Vibrio vulnificus interaction in the gills: Role of the RtxA13 toxin.</title>
        <authorList>
            <person name="Callol A."/>
            <person name="Pajuelo D."/>
            <person name="Ebbesson L."/>
            <person name="Teles M."/>
            <person name="MacKenzie S."/>
            <person name="Amaro C."/>
        </authorList>
    </citation>
    <scope>NUCLEOTIDE SEQUENCE</scope>
</reference>
<reference evidence="1" key="1">
    <citation type="submission" date="2014-11" db="EMBL/GenBank/DDBJ databases">
        <authorList>
            <person name="Amaro Gonzalez C."/>
        </authorList>
    </citation>
    <scope>NUCLEOTIDE SEQUENCE</scope>
</reference>
<dbReference type="EMBL" id="GBXM01051404">
    <property type="protein sequence ID" value="JAH57173.1"/>
    <property type="molecule type" value="Transcribed_RNA"/>
</dbReference>
<proteinExistence type="predicted"/>
<dbReference type="AlphaFoldDB" id="A0A0E9TWQ4"/>
<protein>
    <submittedName>
        <fullName evidence="1">Uncharacterized protein</fullName>
    </submittedName>
</protein>
<sequence length="27" mass="3021">MWQPSQKEWGVGGQSGVVQWAMSIRMG</sequence>
<evidence type="ECO:0000313" key="1">
    <source>
        <dbReference type="EMBL" id="JAH57173.1"/>
    </source>
</evidence>
<accession>A0A0E9TWQ4</accession>